<accession>A0A944GWA0</accession>
<name>A0A944GWA0_9BACI</name>
<protein>
    <submittedName>
        <fullName evidence="1">Uncharacterized protein</fullName>
    </submittedName>
</protein>
<proteinExistence type="predicted"/>
<sequence>MKLSKWSYTKRYNIKAQFDVFPNSVVIFRQIKDYYFVYTVNWSFSDPVVSKTVLEEMERLLNKELDTLESYSRRKFFKNESE</sequence>
<gene>
    <name evidence="1" type="ORF">DYI25_08275</name>
</gene>
<evidence type="ECO:0000313" key="1">
    <source>
        <dbReference type="EMBL" id="MBS8264429.1"/>
    </source>
</evidence>
<organism evidence="1 2">
    <name type="scientific">Mesobacillus boroniphilus</name>
    <dbReference type="NCBI Taxonomy" id="308892"/>
    <lineage>
        <taxon>Bacteria</taxon>
        <taxon>Bacillati</taxon>
        <taxon>Bacillota</taxon>
        <taxon>Bacilli</taxon>
        <taxon>Bacillales</taxon>
        <taxon>Bacillaceae</taxon>
        <taxon>Mesobacillus</taxon>
    </lineage>
</organism>
<dbReference type="Proteomes" id="UP000761411">
    <property type="component" value="Unassembled WGS sequence"/>
</dbReference>
<dbReference type="AlphaFoldDB" id="A0A944GWA0"/>
<comment type="caution">
    <text evidence="1">The sequence shown here is derived from an EMBL/GenBank/DDBJ whole genome shotgun (WGS) entry which is preliminary data.</text>
</comment>
<dbReference type="RefSeq" id="WP_213367926.1">
    <property type="nucleotide sequence ID" value="NZ_QTKX01000001.1"/>
</dbReference>
<evidence type="ECO:0000313" key="2">
    <source>
        <dbReference type="Proteomes" id="UP000761411"/>
    </source>
</evidence>
<dbReference type="EMBL" id="QTKX01000001">
    <property type="protein sequence ID" value="MBS8264429.1"/>
    <property type="molecule type" value="Genomic_DNA"/>
</dbReference>
<keyword evidence="2" id="KW-1185">Reference proteome</keyword>
<reference evidence="1 2" key="1">
    <citation type="journal article" date="2021" name="Microorganisms">
        <title>Bacterial Dimethylsulfoniopropionate Biosynthesis in the East China Sea.</title>
        <authorList>
            <person name="Liu J."/>
            <person name="Zhang Y."/>
            <person name="Liu J."/>
            <person name="Zhong H."/>
            <person name="Williams B.T."/>
            <person name="Zheng Y."/>
            <person name="Curson A.R.J."/>
            <person name="Sun C."/>
            <person name="Sun H."/>
            <person name="Song D."/>
            <person name="Wagner Mackenzie B."/>
            <person name="Bermejo Martinez A."/>
            <person name="Todd J.D."/>
            <person name="Zhang X.H."/>
        </authorList>
    </citation>
    <scope>NUCLEOTIDE SEQUENCE [LARGE SCALE GENOMIC DNA]</scope>
    <source>
        <strain evidence="1 2">ESS08</strain>
    </source>
</reference>